<dbReference type="InterPro" id="IPR044688">
    <property type="entry name" value="SCI-1-like"/>
</dbReference>
<proteinExistence type="predicted"/>
<feature type="compositionally biased region" description="Polar residues" evidence="1">
    <location>
        <begin position="205"/>
        <end position="220"/>
    </location>
</feature>
<organism evidence="2 3">
    <name type="scientific">Kwoniella newhampshirensis</name>
    <dbReference type="NCBI Taxonomy" id="1651941"/>
    <lineage>
        <taxon>Eukaryota</taxon>
        <taxon>Fungi</taxon>
        <taxon>Dikarya</taxon>
        <taxon>Basidiomycota</taxon>
        <taxon>Agaricomycotina</taxon>
        <taxon>Tremellomycetes</taxon>
        <taxon>Tremellales</taxon>
        <taxon>Cryptococcaceae</taxon>
        <taxon>Kwoniella</taxon>
    </lineage>
</organism>
<dbReference type="KEGG" id="kne:92182167"/>
<feature type="compositionally biased region" description="Basic and acidic residues" evidence="1">
    <location>
        <begin position="315"/>
        <end position="342"/>
    </location>
</feature>
<feature type="region of interest" description="Disordered" evidence="1">
    <location>
        <begin position="183"/>
        <end position="220"/>
    </location>
</feature>
<name>A0AAW0YN84_9TREE</name>
<evidence type="ECO:0000313" key="3">
    <source>
        <dbReference type="Proteomes" id="UP001388673"/>
    </source>
</evidence>
<feature type="region of interest" description="Disordered" evidence="1">
    <location>
        <begin position="315"/>
        <end position="345"/>
    </location>
</feature>
<dbReference type="PANTHER" id="PTHR34117">
    <property type="entry name" value="STYLE CELL-CYCLE INHIBITOR 1"/>
    <property type="match status" value="1"/>
</dbReference>
<accession>A0AAW0YN84</accession>
<keyword evidence="3" id="KW-1185">Reference proteome</keyword>
<feature type="region of interest" description="Disordered" evidence="1">
    <location>
        <begin position="232"/>
        <end position="283"/>
    </location>
</feature>
<reference evidence="2 3" key="1">
    <citation type="journal article" date="2024" name="bioRxiv">
        <title>Comparative genomics of Cryptococcus and Kwoniella reveals pathogenesis evolution and contrasting karyotype dynamics via intercentromeric recombination or chromosome fusion.</title>
        <authorList>
            <person name="Coelho M.A."/>
            <person name="David-Palma M."/>
            <person name="Shea T."/>
            <person name="Bowers K."/>
            <person name="McGinley-Smith S."/>
            <person name="Mohammad A.W."/>
            <person name="Gnirke A."/>
            <person name="Yurkov A.M."/>
            <person name="Nowrousian M."/>
            <person name="Sun S."/>
            <person name="Cuomo C.A."/>
            <person name="Heitman J."/>
        </authorList>
    </citation>
    <scope>NUCLEOTIDE SEQUENCE [LARGE SCALE GENOMIC DNA]</scope>
    <source>
        <strain evidence="2 3">CBS 13917</strain>
    </source>
</reference>
<evidence type="ECO:0000313" key="2">
    <source>
        <dbReference type="EMBL" id="KAK8849574.1"/>
    </source>
</evidence>
<evidence type="ECO:0008006" key="4">
    <source>
        <dbReference type="Google" id="ProtNLM"/>
    </source>
</evidence>
<evidence type="ECO:0000256" key="1">
    <source>
        <dbReference type="SAM" id="MobiDB-lite"/>
    </source>
</evidence>
<feature type="region of interest" description="Disordered" evidence="1">
    <location>
        <begin position="1"/>
        <end position="82"/>
    </location>
</feature>
<sequence length="357" mass="40866">MPSHHRDRSRSGPREREKSREKDRYRSSRDRDRDGDSHRPRHRYEDRSKSPDRDRDREQRKESKRNKRDLTPSDNEESLDLEKMGIKEISEEDYFLKSYEFKLWLKDERSKYLDEMSSESAHKYFRKFVRRWNDGALEPVYYKPPTTSIPAAANTAYKWGFATRGDAVISTSLASIRADVDRMTHSSSKPTSGFGPPIGPVGPSLPSSSISTRLGPTLPTASDRQYALETAADQRKNERKQAAKDIYNKADELVPRQGGKEGKIEEKRATNNENRKYRDKDVTEGLEVEESTLLGDSGGFAAALKARNEAAARRTGKKDVMMADRRAADQERLSERRAKESATMDMFKAMAKERFGG</sequence>
<comment type="caution">
    <text evidence="2">The sequence shown here is derived from an EMBL/GenBank/DDBJ whole genome shotgun (WGS) entry which is preliminary data.</text>
</comment>
<protein>
    <recommendedName>
        <fullName evidence="4">Splicing factor, arginine/serine-rich 12</fullName>
    </recommendedName>
</protein>
<feature type="compositionally biased region" description="Basic and acidic residues" evidence="1">
    <location>
        <begin position="9"/>
        <end position="61"/>
    </location>
</feature>
<dbReference type="RefSeq" id="XP_066801462.1">
    <property type="nucleotide sequence ID" value="XM_066948003.1"/>
</dbReference>
<gene>
    <name evidence="2" type="ORF">IAR55_004909</name>
</gene>
<dbReference type="PANTHER" id="PTHR34117:SF1">
    <property type="entry name" value="STYLE CELL-CYCLE INHIBITOR 1"/>
    <property type="match status" value="1"/>
</dbReference>
<dbReference type="AlphaFoldDB" id="A0AAW0YN84"/>
<dbReference type="EMBL" id="JBCAWK010000009">
    <property type="protein sequence ID" value="KAK8849574.1"/>
    <property type="molecule type" value="Genomic_DNA"/>
</dbReference>
<dbReference type="GeneID" id="92182167"/>
<dbReference type="Proteomes" id="UP001388673">
    <property type="component" value="Unassembled WGS sequence"/>
</dbReference>